<evidence type="ECO:0000313" key="2">
    <source>
        <dbReference type="Proteomes" id="UP000317178"/>
    </source>
</evidence>
<proteinExistence type="predicted"/>
<name>A0A518CI73_9PLAN</name>
<accession>A0A518CI73</accession>
<reference evidence="1 2" key="1">
    <citation type="submission" date="2019-02" db="EMBL/GenBank/DDBJ databases">
        <title>Deep-cultivation of Planctomycetes and their phenomic and genomic characterization uncovers novel biology.</title>
        <authorList>
            <person name="Wiegand S."/>
            <person name="Jogler M."/>
            <person name="Boedeker C."/>
            <person name="Pinto D."/>
            <person name="Vollmers J."/>
            <person name="Rivas-Marin E."/>
            <person name="Kohn T."/>
            <person name="Peeters S.H."/>
            <person name="Heuer A."/>
            <person name="Rast P."/>
            <person name="Oberbeckmann S."/>
            <person name="Bunk B."/>
            <person name="Jeske O."/>
            <person name="Meyerdierks A."/>
            <person name="Storesund J.E."/>
            <person name="Kallscheuer N."/>
            <person name="Luecker S."/>
            <person name="Lage O.M."/>
            <person name="Pohl T."/>
            <person name="Merkel B.J."/>
            <person name="Hornburger P."/>
            <person name="Mueller R.-W."/>
            <person name="Bruemmer F."/>
            <person name="Labrenz M."/>
            <person name="Spormann A.M."/>
            <person name="Op den Camp H."/>
            <person name="Overmann J."/>
            <person name="Amann R."/>
            <person name="Jetten M.S.M."/>
            <person name="Mascher T."/>
            <person name="Medema M.H."/>
            <person name="Devos D.P."/>
            <person name="Kaster A.-K."/>
            <person name="Ovreas L."/>
            <person name="Rohde M."/>
            <person name="Galperin M.Y."/>
            <person name="Jogler C."/>
        </authorList>
    </citation>
    <scope>NUCLEOTIDE SEQUENCE [LARGE SCALE GENOMIC DNA]</scope>
    <source>
        <strain evidence="1 2">Pla110</strain>
    </source>
</reference>
<gene>
    <name evidence="1" type="ORF">Pla110_06250</name>
</gene>
<sequence length="82" mass="9156">MLKRQKISPAIKATQTLVIQARFMDGLTGQDELAKLLDEIEYLPQLILSGADEASTFEIALKGISDQHPSCRKAYEEFTNSK</sequence>
<protein>
    <submittedName>
        <fullName evidence="1">Uncharacterized protein</fullName>
    </submittedName>
</protein>
<dbReference type="KEGG" id="plon:Pla110_06250"/>
<evidence type="ECO:0000313" key="1">
    <source>
        <dbReference type="EMBL" id="QDU78921.1"/>
    </source>
</evidence>
<dbReference type="RefSeq" id="WP_144993048.1">
    <property type="nucleotide sequence ID" value="NZ_CP036281.1"/>
</dbReference>
<organism evidence="1 2">
    <name type="scientific">Polystyrenella longa</name>
    <dbReference type="NCBI Taxonomy" id="2528007"/>
    <lineage>
        <taxon>Bacteria</taxon>
        <taxon>Pseudomonadati</taxon>
        <taxon>Planctomycetota</taxon>
        <taxon>Planctomycetia</taxon>
        <taxon>Planctomycetales</taxon>
        <taxon>Planctomycetaceae</taxon>
        <taxon>Polystyrenella</taxon>
    </lineage>
</organism>
<keyword evidence="2" id="KW-1185">Reference proteome</keyword>
<dbReference type="AlphaFoldDB" id="A0A518CI73"/>
<dbReference type="Proteomes" id="UP000317178">
    <property type="component" value="Chromosome"/>
</dbReference>
<dbReference type="EMBL" id="CP036281">
    <property type="protein sequence ID" value="QDU78921.1"/>
    <property type="molecule type" value="Genomic_DNA"/>
</dbReference>